<dbReference type="Proteomes" id="UP000054007">
    <property type="component" value="Unassembled WGS sequence"/>
</dbReference>
<sequence>MSSASGSHRPLSKHFSLPKRLPGSCDKCKKRRVKCDRSLREDGKCSNCLALGVECTRPEPPVKQRDPSRYTRRVVVLEAKVKELQDQLDRHRAVQDINTMADSLETMSGDAQAAEEELADDFQDLSLHAPGDPYFGSSSGLSFLSKDKPKEIHSPCPSDAPCPGKPISTRPPWEENLVPLIEFPFPEHDLLMDLMDLYFNQRPSHLPVLYQPHFRRDVAQGRHLLEPSFAGVVLLVCAIASRNSSDPRVLSDGTTKQTAGWKYYSVTSRLARPVHLSPTLDDIQMCCLLVEFTLTTSNPMACWTIAGLGLRYAVQLGLHRHRPNEPRTVESEVKARVFWVLLFYERCTSMYTGRPLSFKEEDYTTHLPAQCDEKYWVSHNFVQPEGVPCQISGFLYTFRLAPIMAKVVDLLSLPKSSKKDDASRPKQVESLVIIDSMLNAWFNGIPPQLRWDPSVETELSSSARLLLLGFYNAQILTHRAFINRPGPEAITSLVICTNAARISSHVIEQIQAKEPSPIFFFNIAAFTCGTVIVANMRKRRQMQKDYVLGGHDLDNLYRCLRVLRDSETRFEFPLCGEMIRTLQVLAELPIGDPYQRPSPTGAKTFTTPPSGYIRDPILYGLPPPTAEEWTDPGLLDANLGVPPQVDMSLFQDVDMWLEDSASGNTNINGILPQMEFSELEGQYIASGWPYA</sequence>
<dbReference type="GO" id="GO:0006351">
    <property type="term" value="P:DNA-templated transcription"/>
    <property type="evidence" value="ECO:0007669"/>
    <property type="project" value="InterPro"/>
</dbReference>
<dbReference type="CDD" id="cd00067">
    <property type="entry name" value="GAL4"/>
    <property type="match status" value="1"/>
</dbReference>
<dbReference type="GO" id="GO:0000981">
    <property type="term" value="F:DNA-binding transcription factor activity, RNA polymerase II-specific"/>
    <property type="evidence" value="ECO:0007669"/>
    <property type="project" value="InterPro"/>
</dbReference>
<protein>
    <recommendedName>
        <fullName evidence="7">Zn(2)-C6 fungal-type domain-containing protein</fullName>
    </recommendedName>
</protein>
<feature type="region of interest" description="Disordered" evidence="5">
    <location>
        <begin position="1"/>
        <end position="20"/>
    </location>
</feature>
<dbReference type="InterPro" id="IPR007219">
    <property type="entry name" value="XnlR_reg_dom"/>
</dbReference>
<organism evidence="8 9">
    <name type="scientific">Cylindrobasidium torrendii FP15055 ss-10</name>
    <dbReference type="NCBI Taxonomy" id="1314674"/>
    <lineage>
        <taxon>Eukaryota</taxon>
        <taxon>Fungi</taxon>
        <taxon>Dikarya</taxon>
        <taxon>Basidiomycota</taxon>
        <taxon>Agaricomycotina</taxon>
        <taxon>Agaricomycetes</taxon>
        <taxon>Agaricomycetidae</taxon>
        <taxon>Agaricales</taxon>
        <taxon>Marasmiineae</taxon>
        <taxon>Physalacriaceae</taxon>
        <taxon>Cylindrobasidium</taxon>
    </lineage>
</organism>
<dbReference type="InterPro" id="IPR050987">
    <property type="entry name" value="AtrR-like"/>
</dbReference>
<dbReference type="OrthoDB" id="4456959at2759"/>
<dbReference type="SMART" id="SM00066">
    <property type="entry name" value="GAL4"/>
    <property type="match status" value="1"/>
</dbReference>
<dbReference type="PANTHER" id="PTHR46910:SF3">
    <property type="entry name" value="HALOTOLERANCE PROTEIN 9-RELATED"/>
    <property type="match status" value="1"/>
</dbReference>
<evidence type="ECO:0000256" key="6">
    <source>
        <dbReference type="SAM" id="Phobius"/>
    </source>
</evidence>
<evidence type="ECO:0000256" key="4">
    <source>
        <dbReference type="ARBA" id="ARBA00023242"/>
    </source>
</evidence>
<dbReference type="GO" id="GO:0003677">
    <property type="term" value="F:DNA binding"/>
    <property type="evidence" value="ECO:0007669"/>
    <property type="project" value="UniProtKB-KW"/>
</dbReference>
<dbReference type="Pfam" id="PF00172">
    <property type="entry name" value="Zn_clus"/>
    <property type="match status" value="1"/>
</dbReference>
<evidence type="ECO:0000256" key="5">
    <source>
        <dbReference type="SAM" id="MobiDB-lite"/>
    </source>
</evidence>
<dbReference type="STRING" id="1314674.A0A0D7BEN4"/>
<evidence type="ECO:0000256" key="1">
    <source>
        <dbReference type="ARBA" id="ARBA00004123"/>
    </source>
</evidence>
<name>A0A0D7BEN4_9AGAR</name>
<keyword evidence="9" id="KW-1185">Reference proteome</keyword>
<dbReference type="AlphaFoldDB" id="A0A0D7BEN4"/>
<evidence type="ECO:0000313" key="8">
    <source>
        <dbReference type="EMBL" id="KIY68056.1"/>
    </source>
</evidence>
<dbReference type="SMART" id="SM00906">
    <property type="entry name" value="Fungal_trans"/>
    <property type="match status" value="1"/>
</dbReference>
<feature type="domain" description="Zn(2)-C6 fungal-type" evidence="7">
    <location>
        <begin position="24"/>
        <end position="57"/>
    </location>
</feature>
<gene>
    <name evidence="8" type="ORF">CYLTODRAFT_422004</name>
</gene>
<evidence type="ECO:0000313" key="9">
    <source>
        <dbReference type="Proteomes" id="UP000054007"/>
    </source>
</evidence>
<dbReference type="CDD" id="cd12148">
    <property type="entry name" value="fungal_TF_MHR"/>
    <property type="match status" value="1"/>
</dbReference>
<dbReference type="Pfam" id="PF04082">
    <property type="entry name" value="Fungal_trans"/>
    <property type="match status" value="1"/>
</dbReference>
<proteinExistence type="predicted"/>
<dbReference type="PROSITE" id="PS50048">
    <property type="entry name" value="ZN2_CY6_FUNGAL_2"/>
    <property type="match status" value="1"/>
</dbReference>
<dbReference type="PANTHER" id="PTHR46910">
    <property type="entry name" value="TRANSCRIPTION FACTOR PDR1"/>
    <property type="match status" value="1"/>
</dbReference>
<evidence type="ECO:0000256" key="2">
    <source>
        <dbReference type="ARBA" id="ARBA00022723"/>
    </source>
</evidence>
<keyword evidence="6" id="KW-0812">Transmembrane</keyword>
<comment type="subcellular location">
    <subcellularLocation>
        <location evidence="1">Nucleus</location>
    </subcellularLocation>
</comment>
<dbReference type="PROSITE" id="PS00463">
    <property type="entry name" value="ZN2_CY6_FUNGAL_1"/>
    <property type="match status" value="1"/>
</dbReference>
<keyword evidence="6" id="KW-0472">Membrane</keyword>
<keyword evidence="4" id="KW-0539">Nucleus</keyword>
<dbReference type="InterPro" id="IPR036864">
    <property type="entry name" value="Zn2-C6_fun-type_DNA-bd_sf"/>
</dbReference>
<accession>A0A0D7BEN4</accession>
<feature type="transmembrane region" description="Helical" evidence="6">
    <location>
        <begin position="518"/>
        <end position="536"/>
    </location>
</feature>
<dbReference type="EMBL" id="KN880511">
    <property type="protein sequence ID" value="KIY68056.1"/>
    <property type="molecule type" value="Genomic_DNA"/>
</dbReference>
<dbReference type="GO" id="GO:0008270">
    <property type="term" value="F:zinc ion binding"/>
    <property type="evidence" value="ECO:0007669"/>
    <property type="project" value="InterPro"/>
</dbReference>
<dbReference type="SUPFAM" id="SSF57701">
    <property type="entry name" value="Zn2/Cys6 DNA-binding domain"/>
    <property type="match status" value="1"/>
</dbReference>
<dbReference type="Gene3D" id="4.10.240.10">
    <property type="entry name" value="Zn(2)-C6 fungal-type DNA-binding domain"/>
    <property type="match status" value="1"/>
</dbReference>
<dbReference type="InterPro" id="IPR001138">
    <property type="entry name" value="Zn2Cys6_DnaBD"/>
</dbReference>
<reference evidence="8 9" key="1">
    <citation type="journal article" date="2015" name="Fungal Genet. Biol.">
        <title>Evolution of novel wood decay mechanisms in Agaricales revealed by the genome sequences of Fistulina hepatica and Cylindrobasidium torrendii.</title>
        <authorList>
            <person name="Floudas D."/>
            <person name="Held B.W."/>
            <person name="Riley R."/>
            <person name="Nagy L.G."/>
            <person name="Koehler G."/>
            <person name="Ransdell A.S."/>
            <person name="Younus H."/>
            <person name="Chow J."/>
            <person name="Chiniquy J."/>
            <person name="Lipzen A."/>
            <person name="Tritt A."/>
            <person name="Sun H."/>
            <person name="Haridas S."/>
            <person name="LaButti K."/>
            <person name="Ohm R.A."/>
            <person name="Kues U."/>
            <person name="Blanchette R.A."/>
            <person name="Grigoriev I.V."/>
            <person name="Minto R.E."/>
            <person name="Hibbett D.S."/>
        </authorList>
    </citation>
    <scope>NUCLEOTIDE SEQUENCE [LARGE SCALE GENOMIC DNA]</scope>
    <source>
        <strain evidence="8 9">FP15055 ss-10</strain>
    </source>
</reference>
<keyword evidence="2" id="KW-0479">Metal-binding</keyword>
<keyword evidence="3" id="KW-0238">DNA-binding</keyword>
<evidence type="ECO:0000256" key="3">
    <source>
        <dbReference type="ARBA" id="ARBA00023125"/>
    </source>
</evidence>
<evidence type="ECO:0000259" key="7">
    <source>
        <dbReference type="PROSITE" id="PS50048"/>
    </source>
</evidence>
<dbReference type="GO" id="GO:0005634">
    <property type="term" value="C:nucleus"/>
    <property type="evidence" value="ECO:0007669"/>
    <property type="project" value="UniProtKB-SubCell"/>
</dbReference>
<keyword evidence="6" id="KW-1133">Transmembrane helix</keyword>